<name>A0A1V4I151_NITVU</name>
<dbReference type="EMBL" id="MWPQ01000021">
    <property type="protein sequence ID" value="OPH83864.1"/>
    <property type="molecule type" value="Genomic_DNA"/>
</dbReference>
<evidence type="ECO:0000313" key="3">
    <source>
        <dbReference type="Proteomes" id="UP000189940"/>
    </source>
</evidence>
<evidence type="ECO:0000313" key="2">
    <source>
        <dbReference type="EMBL" id="OPH83864.1"/>
    </source>
</evidence>
<proteinExistence type="predicted"/>
<feature type="region of interest" description="Disordered" evidence="1">
    <location>
        <begin position="1"/>
        <end position="48"/>
    </location>
</feature>
<keyword evidence="3" id="KW-1185">Reference proteome</keyword>
<gene>
    <name evidence="2" type="ORF">B2M20_04760</name>
</gene>
<organism evidence="2 3">
    <name type="scientific">Nitrobacter vulgaris</name>
    <dbReference type="NCBI Taxonomy" id="29421"/>
    <lineage>
        <taxon>Bacteria</taxon>
        <taxon>Pseudomonadati</taxon>
        <taxon>Pseudomonadota</taxon>
        <taxon>Alphaproteobacteria</taxon>
        <taxon>Hyphomicrobiales</taxon>
        <taxon>Nitrobacteraceae</taxon>
        <taxon>Nitrobacter</taxon>
    </lineage>
</organism>
<protein>
    <submittedName>
        <fullName evidence="2">Uncharacterized protein</fullName>
    </submittedName>
</protein>
<feature type="compositionally biased region" description="Basic and acidic residues" evidence="1">
    <location>
        <begin position="1"/>
        <end position="10"/>
    </location>
</feature>
<feature type="non-terminal residue" evidence="2">
    <location>
        <position position="130"/>
    </location>
</feature>
<comment type="caution">
    <text evidence="2">The sequence shown here is derived from an EMBL/GenBank/DDBJ whole genome shotgun (WGS) entry which is preliminary data.</text>
</comment>
<evidence type="ECO:0000256" key="1">
    <source>
        <dbReference type="SAM" id="MobiDB-lite"/>
    </source>
</evidence>
<sequence length="130" mass="15168">MITREERMIDEPSSCKNAIDSESTKQSERAPASAKARNPSTDGEKQADSIYDHFDKKCFRFWEREIFQGHLPTSPELTELLKKNSGSPVPDWLVPIVKRRDELRWRTGRPPKSVFNEMRINLATARYPRY</sequence>
<dbReference type="AlphaFoldDB" id="A0A1V4I151"/>
<dbReference type="Proteomes" id="UP000189940">
    <property type="component" value="Unassembled WGS sequence"/>
</dbReference>
<reference evidence="2 3" key="1">
    <citation type="submission" date="2017-02" db="EMBL/GenBank/DDBJ databases">
        <title>Genome sequence of the nitrite-oxidizing bacterium Nitrobacter vulgaris strain Ab1.</title>
        <authorList>
            <person name="Mellbye B.L."/>
            <person name="Davis E.W."/>
            <person name="Spieck E."/>
            <person name="Chang J.H."/>
            <person name="Bottomley P.J."/>
            <person name="Sayavedra-Soto L.A."/>
        </authorList>
    </citation>
    <scope>NUCLEOTIDE SEQUENCE [LARGE SCALE GENOMIC DNA]</scope>
    <source>
        <strain evidence="2 3">Ab1</strain>
    </source>
</reference>
<accession>A0A1V4I151</accession>